<dbReference type="EC" id="2.3.1.266" evidence="5"/>
<gene>
    <name evidence="7" type="primary">rimI</name>
    <name evidence="7" type="ORF">HHX48_05825</name>
</gene>
<dbReference type="PANTHER" id="PTHR43420">
    <property type="entry name" value="ACETYLTRANSFERASE"/>
    <property type="match status" value="1"/>
</dbReference>
<evidence type="ECO:0000256" key="3">
    <source>
        <dbReference type="ARBA" id="ARBA00022679"/>
    </source>
</evidence>
<comment type="caution">
    <text evidence="7">The sequence shown here is derived from an EMBL/GenBank/DDBJ whole genome shotgun (WGS) entry which is preliminary data.</text>
</comment>
<keyword evidence="3" id="KW-0808">Transferase</keyword>
<dbReference type="InterPro" id="IPR006464">
    <property type="entry name" value="AcTrfase_RimI/Ard1"/>
</dbReference>
<evidence type="ECO:0000313" key="7">
    <source>
        <dbReference type="EMBL" id="MBD3585246.1"/>
    </source>
</evidence>
<feature type="domain" description="N-acetyltransferase" evidence="6">
    <location>
        <begin position="1"/>
        <end position="147"/>
    </location>
</feature>
<sequence length="147" mass="16584">MVRKVSPDDHKSIDRAYHIHEQVTYSPWSYATFADCITPPYQMMVICETDVIGYAMILMVADEATLMDIGVSPAARGKGAGKALIQKVIEICTQQKMATIWLEVRVSNSVAINLYKSQGFSDQEVRKNYYETNDGKEDAIIMKRVIN</sequence>
<dbReference type="Gene3D" id="3.40.630.30">
    <property type="match status" value="1"/>
</dbReference>
<dbReference type="PROSITE" id="PS51186">
    <property type="entry name" value="GNAT"/>
    <property type="match status" value="1"/>
</dbReference>
<dbReference type="InterPro" id="IPR000182">
    <property type="entry name" value="GNAT_dom"/>
</dbReference>
<dbReference type="Proteomes" id="UP000624419">
    <property type="component" value="Unassembled WGS sequence"/>
</dbReference>
<evidence type="ECO:0000256" key="5">
    <source>
        <dbReference type="RuleBase" id="RU363094"/>
    </source>
</evidence>
<dbReference type="Pfam" id="PF00583">
    <property type="entry name" value="Acetyltransf_1"/>
    <property type="match status" value="1"/>
</dbReference>
<reference evidence="7 8" key="1">
    <citation type="submission" date="2020-04" db="EMBL/GenBank/DDBJ databases">
        <title>Salinimonas sp. HHU 13199.</title>
        <authorList>
            <person name="Cui X."/>
            <person name="Zhang D."/>
        </authorList>
    </citation>
    <scope>NUCLEOTIDE SEQUENCE [LARGE SCALE GENOMIC DNA]</scope>
    <source>
        <strain evidence="7 8">HHU 13199</strain>
    </source>
</reference>
<dbReference type="EMBL" id="JABBXD010000002">
    <property type="protein sequence ID" value="MBD3585246.1"/>
    <property type="molecule type" value="Genomic_DNA"/>
</dbReference>
<proteinExistence type="inferred from homology"/>
<name>A0ABR8LJH1_9ALTE</name>
<dbReference type="NCBIfam" id="TIGR01575">
    <property type="entry name" value="rimI"/>
    <property type="match status" value="1"/>
</dbReference>
<organism evidence="7 8">
    <name type="scientific">Salinimonas profundi</name>
    <dbReference type="NCBI Taxonomy" id="2729140"/>
    <lineage>
        <taxon>Bacteria</taxon>
        <taxon>Pseudomonadati</taxon>
        <taxon>Pseudomonadota</taxon>
        <taxon>Gammaproteobacteria</taxon>
        <taxon>Alteromonadales</taxon>
        <taxon>Alteromonadaceae</taxon>
        <taxon>Alteromonas/Salinimonas group</taxon>
        <taxon>Salinimonas</taxon>
    </lineage>
</organism>
<evidence type="ECO:0000256" key="4">
    <source>
        <dbReference type="ARBA" id="ARBA00023315"/>
    </source>
</evidence>
<dbReference type="PANTHER" id="PTHR43420:SF44">
    <property type="entry name" value="ACETYLTRANSFERASE YPEA"/>
    <property type="match status" value="1"/>
</dbReference>
<keyword evidence="7" id="KW-0687">Ribonucleoprotein</keyword>
<comment type="catalytic activity">
    <reaction evidence="5">
        <text>N-terminal L-alanyl-[ribosomal protein bS18] + acetyl-CoA = N-terminal N(alpha)-acetyl-L-alanyl-[ribosomal protein bS18] + CoA + H(+)</text>
        <dbReference type="Rhea" id="RHEA:43756"/>
        <dbReference type="Rhea" id="RHEA-COMP:10676"/>
        <dbReference type="Rhea" id="RHEA-COMP:10677"/>
        <dbReference type="ChEBI" id="CHEBI:15378"/>
        <dbReference type="ChEBI" id="CHEBI:57287"/>
        <dbReference type="ChEBI" id="CHEBI:57288"/>
        <dbReference type="ChEBI" id="CHEBI:64718"/>
        <dbReference type="ChEBI" id="CHEBI:83683"/>
        <dbReference type="EC" id="2.3.1.266"/>
    </reaction>
</comment>
<comment type="function">
    <text evidence="5">Acetylates the N-terminal alanine of ribosomal protein bS18.</text>
</comment>
<comment type="subcellular location">
    <subcellularLocation>
        <location evidence="5">Cytoplasm</location>
    </subcellularLocation>
</comment>
<keyword evidence="7" id="KW-0689">Ribosomal protein</keyword>
<keyword evidence="8" id="KW-1185">Reference proteome</keyword>
<evidence type="ECO:0000259" key="6">
    <source>
        <dbReference type="PROSITE" id="PS51186"/>
    </source>
</evidence>
<dbReference type="CDD" id="cd04301">
    <property type="entry name" value="NAT_SF"/>
    <property type="match status" value="1"/>
</dbReference>
<dbReference type="GO" id="GO:0005840">
    <property type="term" value="C:ribosome"/>
    <property type="evidence" value="ECO:0007669"/>
    <property type="project" value="UniProtKB-KW"/>
</dbReference>
<accession>A0ABR8LJH1</accession>
<keyword evidence="2 5" id="KW-0963">Cytoplasm</keyword>
<evidence type="ECO:0000256" key="2">
    <source>
        <dbReference type="ARBA" id="ARBA00022490"/>
    </source>
</evidence>
<evidence type="ECO:0000313" key="8">
    <source>
        <dbReference type="Proteomes" id="UP000624419"/>
    </source>
</evidence>
<protein>
    <recommendedName>
        <fullName evidence="5">[Ribosomal protein bS18]-alanine N-acetyltransferase</fullName>
        <ecNumber evidence="5">2.3.1.266</ecNumber>
    </recommendedName>
</protein>
<evidence type="ECO:0000256" key="1">
    <source>
        <dbReference type="ARBA" id="ARBA00005395"/>
    </source>
</evidence>
<dbReference type="InterPro" id="IPR050680">
    <property type="entry name" value="YpeA/RimI_acetyltransf"/>
</dbReference>
<dbReference type="SUPFAM" id="SSF55729">
    <property type="entry name" value="Acyl-CoA N-acyltransferases (Nat)"/>
    <property type="match status" value="1"/>
</dbReference>
<dbReference type="InterPro" id="IPR016181">
    <property type="entry name" value="Acyl_CoA_acyltransferase"/>
</dbReference>
<keyword evidence="4" id="KW-0012">Acyltransferase</keyword>
<comment type="similarity">
    <text evidence="1 5">Belongs to the acetyltransferase family. RimI subfamily.</text>
</comment>